<dbReference type="InterPro" id="IPR017080">
    <property type="entry name" value="UCP036990_CBS_BON"/>
</dbReference>
<evidence type="ECO:0000256" key="1">
    <source>
        <dbReference type="ARBA" id="ARBA00023122"/>
    </source>
</evidence>
<dbReference type="EMBL" id="JACIDJ010000003">
    <property type="protein sequence ID" value="MBB3898788.1"/>
    <property type="molecule type" value="Genomic_DNA"/>
</dbReference>
<dbReference type="Proteomes" id="UP000553193">
    <property type="component" value="Unassembled WGS sequence"/>
</dbReference>
<dbReference type="InterPro" id="IPR046342">
    <property type="entry name" value="CBS_dom_sf"/>
</dbReference>
<dbReference type="RefSeq" id="WP_242535071.1">
    <property type="nucleotide sequence ID" value="NZ_JACIDJ010000003.1"/>
</dbReference>
<dbReference type="InterPro" id="IPR000644">
    <property type="entry name" value="CBS_dom"/>
</dbReference>
<evidence type="ECO:0000259" key="3">
    <source>
        <dbReference type="PROSITE" id="PS50914"/>
    </source>
</evidence>
<keyword evidence="6" id="KW-1185">Reference proteome</keyword>
<dbReference type="CDD" id="cd04586">
    <property type="entry name" value="CBS_pair_BON_assoc"/>
    <property type="match status" value="1"/>
</dbReference>
<gene>
    <name evidence="5" type="ORF">GGQ83_002231</name>
</gene>
<dbReference type="InterPro" id="IPR051257">
    <property type="entry name" value="Diverse_CBS-Domain"/>
</dbReference>
<sequence>MAASRIEEIAMRAEDIMTREVVTVRPETPVGELARLFSDRGISGAPVVDAEGTLLGVVTETDLMRRIAAPTDAKPGWLGGLFHDPADLARRYARSHGRTAQDVMTPEPMTLGPDVPIARVAKLLEEKDIRRVPIVAAGRLLGVVSRADLLKAVLDAPAPEAPPEAADDAAIRAELARRLRQQPWVDRHFLHASVRHGHVTFSGFARSPAVVQGLRALAEGVPGVREVSLDLAPPPPFMLGMP</sequence>
<dbReference type="SMART" id="SM00116">
    <property type="entry name" value="CBS"/>
    <property type="match status" value="2"/>
</dbReference>
<evidence type="ECO:0000313" key="6">
    <source>
        <dbReference type="Proteomes" id="UP000553193"/>
    </source>
</evidence>
<feature type="domain" description="CBS" evidence="4">
    <location>
        <begin position="104"/>
        <end position="160"/>
    </location>
</feature>
<proteinExistence type="predicted"/>
<evidence type="ECO:0000259" key="4">
    <source>
        <dbReference type="PROSITE" id="PS51371"/>
    </source>
</evidence>
<dbReference type="PANTHER" id="PTHR43080:SF26">
    <property type="entry name" value="REGULATORY PROTEIN"/>
    <property type="match status" value="1"/>
</dbReference>
<organism evidence="5 6">
    <name type="scientific">Roseococcus suduntuyensis</name>
    <dbReference type="NCBI Taxonomy" id="455361"/>
    <lineage>
        <taxon>Bacteria</taxon>
        <taxon>Pseudomonadati</taxon>
        <taxon>Pseudomonadota</taxon>
        <taxon>Alphaproteobacteria</taxon>
        <taxon>Acetobacterales</taxon>
        <taxon>Roseomonadaceae</taxon>
        <taxon>Roseococcus</taxon>
    </lineage>
</organism>
<dbReference type="InterPro" id="IPR007055">
    <property type="entry name" value="BON_dom"/>
</dbReference>
<feature type="domain" description="CBS" evidence="4">
    <location>
        <begin position="17"/>
        <end position="73"/>
    </location>
</feature>
<dbReference type="AlphaFoldDB" id="A0A840A9R9"/>
<comment type="caution">
    <text evidence="5">The sequence shown here is derived from an EMBL/GenBank/DDBJ whole genome shotgun (WGS) entry which is preliminary data.</text>
</comment>
<keyword evidence="1 2" id="KW-0129">CBS domain</keyword>
<dbReference type="PANTHER" id="PTHR43080">
    <property type="entry name" value="CBS DOMAIN-CONTAINING PROTEIN CBSX3, MITOCHONDRIAL"/>
    <property type="match status" value="1"/>
</dbReference>
<dbReference type="Pfam" id="PF04972">
    <property type="entry name" value="BON"/>
    <property type="match status" value="1"/>
</dbReference>
<dbReference type="Pfam" id="PF00571">
    <property type="entry name" value="CBS"/>
    <property type="match status" value="2"/>
</dbReference>
<dbReference type="SUPFAM" id="SSF54631">
    <property type="entry name" value="CBS-domain pair"/>
    <property type="match status" value="1"/>
</dbReference>
<evidence type="ECO:0000313" key="5">
    <source>
        <dbReference type="EMBL" id="MBB3898788.1"/>
    </source>
</evidence>
<evidence type="ECO:0000256" key="2">
    <source>
        <dbReference type="PROSITE-ProRule" id="PRU00703"/>
    </source>
</evidence>
<dbReference type="Gene3D" id="3.10.580.10">
    <property type="entry name" value="CBS-domain"/>
    <property type="match status" value="1"/>
</dbReference>
<protein>
    <submittedName>
        <fullName evidence="5">CBS domain-containing protein</fullName>
    </submittedName>
</protein>
<dbReference type="PROSITE" id="PS51371">
    <property type="entry name" value="CBS"/>
    <property type="match status" value="2"/>
</dbReference>
<reference evidence="5 6" key="1">
    <citation type="submission" date="2020-08" db="EMBL/GenBank/DDBJ databases">
        <title>Genomic Encyclopedia of Type Strains, Phase IV (KMG-IV): sequencing the most valuable type-strain genomes for metagenomic binning, comparative biology and taxonomic classification.</title>
        <authorList>
            <person name="Goeker M."/>
        </authorList>
    </citation>
    <scope>NUCLEOTIDE SEQUENCE [LARGE SCALE GENOMIC DNA]</scope>
    <source>
        <strain evidence="5 6">DSM 19979</strain>
    </source>
</reference>
<accession>A0A840A9R9</accession>
<dbReference type="PIRSF" id="PIRSF036990">
    <property type="entry name" value="UCP036990_CBS_BON"/>
    <property type="match status" value="1"/>
</dbReference>
<name>A0A840A9R9_9PROT</name>
<feature type="domain" description="BON" evidence="3">
    <location>
        <begin position="167"/>
        <end position="235"/>
    </location>
</feature>
<dbReference type="PROSITE" id="PS50914">
    <property type="entry name" value="BON"/>
    <property type="match status" value="1"/>
</dbReference>